<gene>
    <name evidence="1" type="ORF">FJZ47_03430</name>
</gene>
<dbReference type="EMBL" id="VGLS01000061">
    <property type="protein sequence ID" value="MBM3222842.1"/>
    <property type="molecule type" value="Genomic_DNA"/>
</dbReference>
<dbReference type="Proteomes" id="UP000712673">
    <property type="component" value="Unassembled WGS sequence"/>
</dbReference>
<name>A0A937VXQ5_UNCTE</name>
<protein>
    <submittedName>
        <fullName evidence="1">Uncharacterized protein</fullName>
    </submittedName>
</protein>
<organism evidence="1 2">
    <name type="scientific">Tectimicrobiota bacterium</name>
    <dbReference type="NCBI Taxonomy" id="2528274"/>
    <lineage>
        <taxon>Bacteria</taxon>
        <taxon>Pseudomonadati</taxon>
        <taxon>Nitrospinota/Tectimicrobiota group</taxon>
        <taxon>Candidatus Tectimicrobiota</taxon>
    </lineage>
</organism>
<proteinExistence type="predicted"/>
<sequence length="215" mass="24295">MAKKGQAIFLVYTDLADPKYEEEFNAWYTTEHLPELLAVPGILDAARYVATKGGPKYLAAYELESAAVMQTPAFKNRPRTPWGQRVSPSIIGKNLTRIVGQEIFPATGEMPERGMAAALQIGRMSVPENVDSAWNTWYNGEYIPGYRKVPGVIYARRFRVVEGNVRYTTVYEFEHDKVSESAEWNHQRANSSPHSERMRGVMTMAEGSPGVYRRI</sequence>
<reference evidence="1" key="1">
    <citation type="submission" date="2019-03" db="EMBL/GenBank/DDBJ databases">
        <title>Lake Tanganyika Metagenome-Assembled Genomes (MAGs).</title>
        <authorList>
            <person name="Tran P."/>
        </authorList>
    </citation>
    <scope>NUCLEOTIDE SEQUENCE</scope>
    <source>
        <strain evidence="1">K_DeepCast_65m_m2_066</strain>
    </source>
</reference>
<comment type="caution">
    <text evidence="1">The sequence shown here is derived from an EMBL/GenBank/DDBJ whole genome shotgun (WGS) entry which is preliminary data.</text>
</comment>
<accession>A0A937VXQ5</accession>
<dbReference type="SUPFAM" id="SSF54909">
    <property type="entry name" value="Dimeric alpha+beta barrel"/>
    <property type="match status" value="1"/>
</dbReference>
<evidence type="ECO:0000313" key="2">
    <source>
        <dbReference type="Proteomes" id="UP000712673"/>
    </source>
</evidence>
<evidence type="ECO:0000313" key="1">
    <source>
        <dbReference type="EMBL" id="MBM3222842.1"/>
    </source>
</evidence>
<dbReference type="AlphaFoldDB" id="A0A937VXQ5"/>
<dbReference type="InterPro" id="IPR011008">
    <property type="entry name" value="Dimeric_a/b-barrel"/>
</dbReference>